<feature type="domain" description="Protein kinase" evidence="7">
    <location>
        <begin position="96"/>
        <end position="441"/>
    </location>
</feature>
<dbReference type="SUPFAM" id="SSF56112">
    <property type="entry name" value="Protein kinase-like (PK-like)"/>
    <property type="match status" value="1"/>
</dbReference>
<accession>A0AA39L826</accession>
<dbReference type="GO" id="GO:0043484">
    <property type="term" value="P:regulation of RNA splicing"/>
    <property type="evidence" value="ECO:0007669"/>
    <property type="project" value="TreeGrafter"/>
</dbReference>
<feature type="binding site" evidence="6">
    <location>
        <position position="127"/>
    </location>
    <ligand>
        <name>ATP</name>
        <dbReference type="ChEBI" id="CHEBI:30616"/>
    </ligand>
</feature>
<dbReference type="PANTHER" id="PTHR45646:SF11">
    <property type="entry name" value="SERINE_THREONINE-PROTEIN KINASE DOA"/>
    <property type="match status" value="1"/>
</dbReference>
<evidence type="ECO:0000256" key="3">
    <source>
        <dbReference type="ARBA" id="ARBA00022741"/>
    </source>
</evidence>
<keyword evidence="4" id="KW-0418">Kinase</keyword>
<proteinExistence type="predicted"/>
<dbReference type="InterPro" id="IPR000719">
    <property type="entry name" value="Prot_kinase_dom"/>
</dbReference>
<evidence type="ECO:0000259" key="7">
    <source>
        <dbReference type="PROSITE" id="PS50011"/>
    </source>
</evidence>
<organism evidence="8 9">
    <name type="scientific">Sarocladium strictum</name>
    <name type="common">Black bundle disease fungus</name>
    <name type="synonym">Acremonium strictum</name>
    <dbReference type="NCBI Taxonomy" id="5046"/>
    <lineage>
        <taxon>Eukaryota</taxon>
        <taxon>Fungi</taxon>
        <taxon>Dikarya</taxon>
        <taxon>Ascomycota</taxon>
        <taxon>Pezizomycotina</taxon>
        <taxon>Sordariomycetes</taxon>
        <taxon>Hypocreomycetidae</taxon>
        <taxon>Hypocreales</taxon>
        <taxon>Sarocladiaceae</taxon>
        <taxon>Sarocladium</taxon>
    </lineage>
</organism>
<gene>
    <name evidence="8" type="ORF">NLU13_3818</name>
</gene>
<dbReference type="InterPro" id="IPR051175">
    <property type="entry name" value="CLK_kinases"/>
</dbReference>
<dbReference type="SMART" id="SM00220">
    <property type="entry name" value="S_TKc"/>
    <property type="match status" value="1"/>
</dbReference>
<keyword evidence="9" id="KW-1185">Reference proteome</keyword>
<keyword evidence="5 6" id="KW-0067">ATP-binding</keyword>
<evidence type="ECO:0000256" key="2">
    <source>
        <dbReference type="ARBA" id="ARBA00022679"/>
    </source>
</evidence>
<dbReference type="PROSITE" id="PS00107">
    <property type="entry name" value="PROTEIN_KINASE_ATP"/>
    <property type="match status" value="1"/>
</dbReference>
<sequence>MVAVTEHGQRISTCLPRRAMLAPHLSRSVRTSHALRLFTARSSSVAMTTRQRARQFPSSGFEMIDPSQQVEEERLPRYRQKDYYPMSIGQVVEDRYQTVGKLGFGTSSTVWLCRDLTKEQATYWALKVHVHTLTHSQELQVYRHLESKASELSDHPGLPHVRRFEDHFSLQGPDGEHIVFIMTPLGMSLATLQGMQSDRVFQRQLVNSALGQMLLGLSCLHDVDIIHSDLHSDNLLVAITETDVLSMVEENEFKTPSARKVLEGRTIHVSQYLLGGAGPLTISDLGQARVGKEHRGNAMPVQYRAPEVILDMPWGNAIDIWGAALLTWDLFEQQSLFRIYDEHSPEQNDAQHLAAMTALLGPPPPEFLQRSELTQKYWNMNGQWHGPVPLPPSQSLESRISKAFTAAAEDRELLANLLERCLAWLPEERPDALQAYMHPWLRGDTPESRQVWGNG</sequence>
<keyword evidence="2" id="KW-0808">Transferase</keyword>
<dbReference type="GO" id="GO:0005524">
    <property type="term" value="F:ATP binding"/>
    <property type="evidence" value="ECO:0007669"/>
    <property type="project" value="UniProtKB-UniRule"/>
</dbReference>
<dbReference type="Gene3D" id="1.10.510.10">
    <property type="entry name" value="Transferase(Phosphotransferase) domain 1"/>
    <property type="match status" value="1"/>
</dbReference>
<dbReference type="Gene3D" id="3.30.200.20">
    <property type="entry name" value="Phosphorylase Kinase, domain 1"/>
    <property type="match status" value="1"/>
</dbReference>
<evidence type="ECO:0000313" key="8">
    <source>
        <dbReference type="EMBL" id="KAK0387572.1"/>
    </source>
</evidence>
<dbReference type="Pfam" id="PF00069">
    <property type="entry name" value="Pkinase"/>
    <property type="match status" value="1"/>
</dbReference>
<dbReference type="AlphaFoldDB" id="A0AA39L826"/>
<reference evidence="8" key="1">
    <citation type="submission" date="2022-10" db="EMBL/GenBank/DDBJ databases">
        <title>Determination and structural analysis of whole genome sequence of Sarocladium strictum F4-1.</title>
        <authorList>
            <person name="Hu L."/>
            <person name="Jiang Y."/>
        </authorList>
    </citation>
    <scope>NUCLEOTIDE SEQUENCE</scope>
    <source>
        <strain evidence="8">F4-1</strain>
    </source>
</reference>
<dbReference type="GO" id="GO:0005634">
    <property type="term" value="C:nucleus"/>
    <property type="evidence" value="ECO:0007669"/>
    <property type="project" value="TreeGrafter"/>
</dbReference>
<keyword evidence="1" id="KW-0723">Serine/threonine-protein kinase</keyword>
<evidence type="ECO:0000256" key="6">
    <source>
        <dbReference type="PROSITE-ProRule" id="PRU10141"/>
    </source>
</evidence>
<dbReference type="InterPro" id="IPR011009">
    <property type="entry name" value="Kinase-like_dom_sf"/>
</dbReference>
<dbReference type="GO" id="GO:0004674">
    <property type="term" value="F:protein serine/threonine kinase activity"/>
    <property type="evidence" value="ECO:0007669"/>
    <property type="project" value="UniProtKB-KW"/>
</dbReference>
<dbReference type="EMBL" id="JAPDFR010000003">
    <property type="protein sequence ID" value="KAK0387572.1"/>
    <property type="molecule type" value="Genomic_DNA"/>
</dbReference>
<name>A0AA39L826_SARSR</name>
<dbReference type="Proteomes" id="UP001175261">
    <property type="component" value="Unassembled WGS sequence"/>
</dbReference>
<evidence type="ECO:0000256" key="1">
    <source>
        <dbReference type="ARBA" id="ARBA00022527"/>
    </source>
</evidence>
<dbReference type="InterPro" id="IPR017441">
    <property type="entry name" value="Protein_kinase_ATP_BS"/>
</dbReference>
<evidence type="ECO:0000313" key="9">
    <source>
        <dbReference type="Proteomes" id="UP001175261"/>
    </source>
</evidence>
<keyword evidence="3 6" id="KW-0547">Nucleotide-binding</keyword>
<evidence type="ECO:0000256" key="4">
    <source>
        <dbReference type="ARBA" id="ARBA00022777"/>
    </source>
</evidence>
<comment type="caution">
    <text evidence="8">The sequence shown here is derived from an EMBL/GenBank/DDBJ whole genome shotgun (WGS) entry which is preliminary data.</text>
</comment>
<protein>
    <recommendedName>
        <fullName evidence="7">Protein kinase domain-containing protein</fullName>
    </recommendedName>
</protein>
<evidence type="ECO:0000256" key="5">
    <source>
        <dbReference type="ARBA" id="ARBA00022840"/>
    </source>
</evidence>
<dbReference type="PANTHER" id="PTHR45646">
    <property type="entry name" value="SERINE/THREONINE-PROTEIN KINASE DOA-RELATED"/>
    <property type="match status" value="1"/>
</dbReference>
<dbReference type="PROSITE" id="PS50011">
    <property type="entry name" value="PROTEIN_KINASE_DOM"/>
    <property type="match status" value="1"/>
</dbReference>